<dbReference type="OrthoDB" id="16820at2759"/>
<dbReference type="InterPro" id="IPR050493">
    <property type="entry name" value="FAD-dep_Monooxygenase_BioMet"/>
</dbReference>
<keyword evidence="2" id="KW-0560">Oxidoreductase</keyword>
<dbReference type="Gene3D" id="3.50.50.60">
    <property type="entry name" value="FAD/NAD(P)-binding domain"/>
    <property type="match status" value="1"/>
</dbReference>
<evidence type="ECO:0000256" key="3">
    <source>
        <dbReference type="ARBA" id="ARBA00023033"/>
    </source>
</evidence>
<evidence type="ECO:0000313" key="5">
    <source>
        <dbReference type="EMBL" id="KAF1975536.1"/>
    </source>
</evidence>
<dbReference type="EMBL" id="ML976670">
    <property type="protein sequence ID" value="KAF1975536.1"/>
    <property type="molecule type" value="Genomic_DNA"/>
</dbReference>
<dbReference type="GO" id="GO:0004497">
    <property type="term" value="F:monooxygenase activity"/>
    <property type="evidence" value="ECO:0007669"/>
    <property type="project" value="UniProtKB-KW"/>
</dbReference>
<name>A0A6A5VKL6_9PLEO</name>
<dbReference type="PANTHER" id="PTHR13789:SF306">
    <property type="entry name" value="HYDROXYLASE, PUTATIVE-RELATED"/>
    <property type="match status" value="1"/>
</dbReference>
<organism evidence="5 6">
    <name type="scientific">Bimuria novae-zelandiae CBS 107.79</name>
    <dbReference type="NCBI Taxonomy" id="1447943"/>
    <lineage>
        <taxon>Eukaryota</taxon>
        <taxon>Fungi</taxon>
        <taxon>Dikarya</taxon>
        <taxon>Ascomycota</taxon>
        <taxon>Pezizomycotina</taxon>
        <taxon>Dothideomycetes</taxon>
        <taxon>Pleosporomycetidae</taxon>
        <taxon>Pleosporales</taxon>
        <taxon>Massarineae</taxon>
        <taxon>Didymosphaeriaceae</taxon>
        <taxon>Bimuria</taxon>
    </lineage>
</organism>
<evidence type="ECO:0000256" key="4">
    <source>
        <dbReference type="SAM" id="MobiDB-lite"/>
    </source>
</evidence>
<proteinExistence type="inferred from homology"/>
<keyword evidence="3" id="KW-0503">Monooxygenase</keyword>
<dbReference type="PANTHER" id="PTHR13789">
    <property type="entry name" value="MONOOXYGENASE"/>
    <property type="match status" value="1"/>
</dbReference>
<dbReference type="AlphaFoldDB" id="A0A6A5VKL6"/>
<feature type="region of interest" description="Disordered" evidence="4">
    <location>
        <begin position="65"/>
        <end position="98"/>
    </location>
</feature>
<comment type="similarity">
    <text evidence="1">Belongs to the paxM FAD-dependent monooxygenase family.</text>
</comment>
<keyword evidence="6" id="KW-1185">Reference proteome</keyword>
<evidence type="ECO:0000256" key="2">
    <source>
        <dbReference type="ARBA" id="ARBA00023002"/>
    </source>
</evidence>
<sequence>MVPYMSEGAAMAVEDGAALAETLSLIEFSLELCPALKVFERKRMIRTDQMQEASLVNGKLWHFADGPEQEARDTAMQPEQRIAGEKESPNQFSGPKTSKWAYGYDAEQEIRKAWVEHWAGSSRL</sequence>
<dbReference type="SUPFAM" id="SSF51905">
    <property type="entry name" value="FAD/NAD(P)-binding domain"/>
    <property type="match status" value="1"/>
</dbReference>
<gene>
    <name evidence="5" type="ORF">BU23DRAFT_76039</name>
</gene>
<protein>
    <submittedName>
        <fullName evidence="5">Uncharacterized protein</fullName>
    </submittedName>
</protein>
<reference evidence="5" key="1">
    <citation type="journal article" date="2020" name="Stud. Mycol.">
        <title>101 Dothideomycetes genomes: a test case for predicting lifestyles and emergence of pathogens.</title>
        <authorList>
            <person name="Haridas S."/>
            <person name="Albert R."/>
            <person name="Binder M."/>
            <person name="Bloem J."/>
            <person name="Labutti K."/>
            <person name="Salamov A."/>
            <person name="Andreopoulos B."/>
            <person name="Baker S."/>
            <person name="Barry K."/>
            <person name="Bills G."/>
            <person name="Bluhm B."/>
            <person name="Cannon C."/>
            <person name="Castanera R."/>
            <person name="Culley D."/>
            <person name="Daum C."/>
            <person name="Ezra D."/>
            <person name="Gonzalez J."/>
            <person name="Henrissat B."/>
            <person name="Kuo A."/>
            <person name="Liang C."/>
            <person name="Lipzen A."/>
            <person name="Lutzoni F."/>
            <person name="Magnuson J."/>
            <person name="Mondo S."/>
            <person name="Nolan M."/>
            <person name="Ohm R."/>
            <person name="Pangilinan J."/>
            <person name="Park H.-J."/>
            <person name="Ramirez L."/>
            <person name="Alfaro M."/>
            <person name="Sun H."/>
            <person name="Tritt A."/>
            <person name="Yoshinaga Y."/>
            <person name="Zwiers L.-H."/>
            <person name="Turgeon B."/>
            <person name="Goodwin S."/>
            <person name="Spatafora J."/>
            <person name="Crous P."/>
            <person name="Grigoriev I."/>
        </authorList>
    </citation>
    <scope>NUCLEOTIDE SEQUENCE</scope>
    <source>
        <strain evidence="5">CBS 107.79</strain>
    </source>
</reference>
<dbReference type="Proteomes" id="UP000800036">
    <property type="component" value="Unassembled WGS sequence"/>
</dbReference>
<evidence type="ECO:0000256" key="1">
    <source>
        <dbReference type="ARBA" id="ARBA00007992"/>
    </source>
</evidence>
<evidence type="ECO:0000313" key="6">
    <source>
        <dbReference type="Proteomes" id="UP000800036"/>
    </source>
</evidence>
<dbReference type="InterPro" id="IPR036188">
    <property type="entry name" value="FAD/NAD-bd_sf"/>
</dbReference>
<accession>A0A6A5VKL6</accession>